<comment type="function">
    <text evidence="2">Part of the Type IV secretion system.</text>
</comment>
<evidence type="ECO:0000313" key="5">
    <source>
        <dbReference type="EMBL" id="MFC2254514.1"/>
    </source>
</evidence>
<dbReference type="SUPFAM" id="SSF52540">
    <property type="entry name" value="P-loop containing nucleoside triphosphate hydrolases"/>
    <property type="match status" value="1"/>
</dbReference>
<comment type="similarity">
    <text evidence="1 2">Belongs to the GSP E family.</text>
</comment>
<keyword evidence="2" id="KW-0547">Nucleotide-binding</keyword>
<proteinExistence type="inferred from homology"/>
<feature type="compositionally biased region" description="Polar residues" evidence="3">
    <location>
        <begin position="351"/>
        <end position="361"/>
    </location>
</feature>
<evidence type="ECO:0000259" key="4">
    <source>
        <dbReference type="Pfam" id="PF00437"/>
    </source>
</evidence>
<comment type="subcellular location">
    <subcellularLocation>
        <location evidence="2">Cytoplasm</location>
    </subcellularLocation>
</comment>
<keyword evidence="2" id="KW-0963">Cytoplasm</keyword>
<dbReference type="Pfam" id="PF00437">
    <property type="entry name" value="T2SSE"/>
    <property type="match status" value="1"/>
</dbReference>
<accession>A0ABV6ZQP4</accession>
<gene>
    <name evidence="5" type="primary">virB11</name>
    <name evidence="5" type="ORF">ACETRX_33185</name>
</gene>
<reference evidence="5 6" key="1">
    <citation type="submission" date="2024-09" db="EMBL/GenBank/DDBJ databases">
        <title>Description of Labrys sedimenti sp. nov., isolated from a diclofenac-degrading enrichment culture, and genome-based reclassification of Labrys portucalensis as a later heterotypic synonym of Labrys neptuniae.</title>
        <authorList>
            <person name="Tancsics A."/>
            <person name="Csepanyi A."/>
        </authorList>
    </citation>
    <scope>NUCLEOTIDE SEQUENCE [LARGE SCALE GENOMIC DNA]</scope>
    <source>
        <strain evidence="5 6">LMG 23412</strain>
    </source>
</reference>
<evidence type="ECO:0000256" key="1">
    <source>
        <dbReference type="ARBA" id="ARBA00006611"/>
    </source>
</evidence>
<dbReference type="EMBL" id="JBHGPK010000035">
    <property type="protein sequence ID" value="MFC2254514.1"/>
    <property type="molecule type" value="Genomic_DNA"/>
</dbReference>
<dbReference type="PANTHER" id="PTHR30486:SF6">
    <property type="entry name" value="TYPE IV PILUS RETRACTATION ATPASE PILT"/>
    <property type="match status" value="1"/>
</dbReference>
<dbReference type="PANTHER" id="PTHR30486">
    <property type="entry name" value="TWITCHING MOTILITY PROTEIN PILT"/>
    <property type="match status" value="1"/>
</dbReference>
<protein>
    <recommendedName>
        <fullName evidence="2">Type IV secretion system protein</fullName>
    </recommendedName>
</protein>
<dbReference type="InterPro" id="IPR050921">
    <property type="entry name" value="T4SS_GSP_E_ATPase"/>
</dbReference>
<feature type="region of interest" description="Disordered" evidence="3">
    <location>
        <begin position="348"/>
        <end position="375"/>
    </location>
</feature>
<dbReference type="InterPro" id="IPR001482">
    <property type="entry name" value="T2SS/T4SS_dom"/>
</dbReference>
<keyword evidence="2" id="KW-0067">ATP-binding</keyword>
<dbReference type="RefSeq" id="WP_394315190.1">
    <property type="nucleotide sequence ID" value="NZ_JBHGPK010000035.1"/>
</dbReference>
<dbReference type="CDD" id="cd01130">
    <property type="entry name" value="VirB11-like_ATPase"/>
    <property type="match status" value="1"/>
</dbReference>
<dbReference type="InterPro" id="IPR027417">
    <property type="entry name" value="P-loop_NTPase"/>
</dbReference>
<dbReference type="NCBIfam" id="TIGR02788">
    <property type="entry name" value="VirB11"/>
    <property type="match status" value="1"/>
</dbReference>
<dbReference type="Gene3D" id="3.40.50.300">
    <property type="entry name" value="P-loop containing nucleotide triphosphate hydrolases"/>
    <property type="match status" value="1"/>
</dbReference>
<comment type="caution">
    <text evidence="5">The sequence shown here is derived from an EMBL/GenBank/DDBJ whole genome shotgun (WGS) entry which is preliminary data.</text>
</comment>
<dbReference type="InterPro" id="IPR014155">
    <property type="entry name" value="VirB11"/>
</dbReference>
<evidence type="ECO:0000256" key="2">
    <source>
        <dbReference type="RuleBase" id="RU366071"/>
    </source>
</evidence>
<dbReference type="Gene3D" id="3.30.450.90">
    <property type="match status" value="1"/>
</dbReference>
<feature type="domain" description="Bacterial type II secretion system protein E" evidence="4">
    <location>
        <begin position="160"/>
        <end position="322"/>
    </location>
</feature>
<evidence type="ECO:0000256" key="3">
    <source>
        <dbReference type="SAM" id="MobiDB-lite"/>
    </source>
</evidence>
<name>A0ABV6ZQP4_9HYPH</name>
<sequence>MSENTRWADLVGIAFEPLREFLSAPNVVEICVNEPGSLFIETSDGGQHSPMVQHALPGLTRERIRFMAERIAAANHQFVNEEEPLLSAALANGARIQVALPPAAPDGGVIVIRRQVVKNLALSDYTTAGSLQSVQITAGTDALTDIEAEMCDLLGQGKIETFLIAAVRQRISILVSGGTGSGKTTFLNALMREIPTHERLITIEDTPELMPTQPNHVRLISSRGDQNIAKIDSKRLVEASMRMRPDRLLLGEIRGAESFDFLQAINTGHPGSLSTVHANSPRGAYERLALLMIQDIGGGGTLTRADILQMLKSTLPLVVQVARSDGQPGRVMELYYEPFVRARHAGRAGSRQPSDWCSTHASGGDEFRTRNKSWA</sequence>
<evidence type="ECO:0000313" key="6">
    <source>
        <dbReference type="Proteomes" id="UP001595190"/>
    </source>
</evidence>
<dbReference type="Proteomes" id="UP001595190">
    <property type="component" value="Unassembled WGS sequence"/>
</dbReference>
<organism evidence="5 6">
    <name type="scientific">Labrys neptuniae</name>
    <dbReference type="NCBI Taxonomy" id="376174"/>
    <lineage>
        <taxon>Bacteria</taxon>
        <taxon>Pseudomonadati</taxon>
        <taxon>Pseudomonadota</taxon>
        <taxon>Alphaproteobacteria</taxon>
        <taxon>Hyphomicrobiales</taxon>
        <taxon>Xanthobacteraceae</taxon>
        <taxon>Labrys</taxon>
    </lineage>
</organism>